<gene>
    <name evidence="1" type="ORF">LEP1GSC186_1198</name>
</gene>
<protein>
    <submittedName>
        <fullName evidence="1">Uncharacterized protein</fullName>
    </submittedName>
</protein>
<accession>M6U8T0</accession>
<evidence type="ECO:0000313" key="1">
    <source>
        <dbReference type="EMBL" id="EMO39371.1"/>
    </source>
</evidence>
<reference evidence="1 2" key="1">
    <citation type="submission" date="2013-01" db="EMBL/GenBank/DDBJ databases">
        <authorList>
            <person name="Harkins D.M."/>
            <person name="Durkin A.S."/>
            <person name="Brinkac L.M."/>
            <person name="Haft D.H."/>
            <person name="Selengut J.D."/>
            <person name="Sanka R."/>
            <person name="DePew J."/>
            <person name="Purushe J."/>
            <person name="Matthias M.A."/>
            <person name="Vinetz J.M."/>
            <person name="Sutton G.G."/>
            <person name="Nierman W.C."/>
            <person name="Fouts D.E."/>
        </authorList>
    </citation>
    <scope>NUCLEOTIDE SEQUENCE [LARGE SCALE GENOMIC DNA]</scope>
    <source>
        <strain evidence="1 2">ZUN142</strain>
    </source>
</reference>
<dbReference type="EMBL" id="AHOP02000054">
    <property type="protein sequence ID" value="EMO39371.1"/>
    <property type="molecule type" value="Genomic_DNA"/>
</dbReference>
<comment type="caution">
    <text evidence="1">The sequence shown here is derived from an EMBL/GenBank/DDBJ whole genome shotgun (WGS) entry which is preliminary data.</text>
</comment>
<dbReference type="Proteomes" id="UP000012153">
    <property type="component" value="Unassembled WGS sequence"/>
</dbReference>
<dbReference type="AlphaFoldDB" id="M6U8T0"/>
<name>M6U8T0_9LEPT</name>
<organism evidence="1 2">
    <name type="scientific">Leptospira noguchii serovar Autumnalis str. ZUN142</name>
    <dbReference type="NCBI Taxonomy" id="1085540"/>
    <lineage>
        <taxon>Bacteria</taxon>
        <taxon>Pseudomonadati</taxon>
        <taxon>Spirochaetota</taxon>
        <taxon>Spirochaetia</taxon>
        <taxon>Leptospirales</taxon>
        <taxon>Leptospiraceae</taxon>
        <taxon>Leptospira</taxon>
    </lineage>
</organism>
<evidence type="ECO:0000313" key="2">
    <source>
        <dbReference type="Proteomes" id="UP000012153"/>
    </source>
</evidence>
<sequence length="50" mass="5980">MNFEAGFYHRIFAVARAHNKTRLSLLQNLECSIYFKKAYEFGLGLFFRIF</sequence>
<proteinExistence type="predicted"/>